<dbReference type="Gene3D" id="3.90.79.10">
    <property type="entry name" value="Nucleoside Triphosphate Pyrophosphohydrolase"/>
    <property type="match status" value="1"/>
</dbReference>
<accession>A0ABW6WMN0</accession>
<evidence type="ECO:0000256" key="1">
    <source>
        <dbReference type="ARBA" id="ARBA00001946"/>
    </source>
</evidence>
<evidence type="ECO:0000313" key="7">
    <source>
        <dbReference type="EMBL" id="MFF5293402.1"/>
    </source>
</evidence>
<evidence type="ECO:0000259" key="6">
    <source>
        <dbReference type="PROSITE" id="PS51462"/>
    </source>
</evidence>
<name>A0ABW6WMN0_9ACTN</name>
<dbReference type="EMBL" id="JBIAZU010000005">
    <property type="protein sequence ID" value="MFF5293402.1"/>
    <property type="molecule type" value="Genomic_DNA"/>
</dbReference>
<evidence type="ECO:0000256" key="3">
    <source>
        <dbReference type="ARBA" id="ARBA00022801"/>
    </source>
</evidence>
<evidence type="ECO:0000256" key="5">
    <source>
        <dbReference type="RuleBase" id="RU003476"/>
    </source>
</evidence>
<dbReference type="GO" id="GO:0016787">
    <property type="term" value="F:hydrolase activity"/>
    <property type="evidence" value="ECO:0007669"/>
    <property type="project" value="UniProtKB-KW"/>
</dbReference>
<dbReference type="PROSITE" id="PS51462">
    <property type="entry name" value="NUDIX"/>
    <property type="match status" value="1"/>
</dbReference>
<dbReference type="PANTHER" id="PTHR43046:SF12">
    <property type="entry name" value="GDP-MANNOSE MANNOSYL HYDROLASE"/>
    <property type="match status" value="1"/>
</dbReference>
<reference evidence="7 8" key="1">
    <citation type="submission" date="2024-10" db="EMBL/GenBank/DDBJ databases">
        <title>The Natural Products Discovery Center: Release of the First 8490 Sequenced Strains for Exploring Actinobacteria Biosynthetic Diversity.</title>
        <authorList>
            <person name="Kalkreuter E."/>
            <person name="Kautsar S.A."/>
            <person name="Yang D."/>
            <person name="Bader C.D."/>
            <person name="Teijaro C.N."/>
            <person name="Fluegel L."/>
            <person name="Davis C.M."/>
            <person name="Simpson J.R."/>
            <person name="Lauterbach L."/>
            <person name="Steele A.D."/>
            <person name="Gui C."/>
            <person name="Meng S."/>
            <person name="Li G."/>
            <person name="Viehrig K."/>
            <person name="Ye F."/>
            <person name="Su P."/>
            <person name="Kiefer A.F."/>
            <person name="Nichols A."/>
            <person name="Cepeda A.J."/>
            <person name="Yan W."/>
            <person name="Fan B."/>
            <person name="Jiang Y."/>
            <person name="Adhikari A."/>
            <person name="Zheng C.-J."/>
            <person name="Schuster L."/>
            <person name="Cowan T.M."/>
            <person name="Smanski M.J."/>
            <person name="Chevrette M.G."/>
            <person name="De Carvalho L.P.S."/>
            <person name="Shen B."/>
        </authorList>
    </citation>
    <scope>NUCLEOTIDE SEQUENCE [LARGE SCALE GENOMIC DNA]</scope>
    <source>
        <strain evidence="7 8">NPDC000087</strain>
    </source>
</reference>
<keyword evidence="3 5" id="KW-0378">Hydrolase</keyword>
<proteinExistence type="inferred from homology"/>
<sequence length="154" mass="17588">MTAIDRRAARVLLVDGAGRALLLHGGDPARPGERWWFTPGGGLDGDETLAEGAARELFEETGLRVDPAELGPPVWHEVTEFSYRERDYRQEQDFFLLRVTEWQIDTAGMDDDEQQTITEHRWWSAAEIEASDEQVFPRELADLLRRFTAMAGER</sequence>
<dbReference type="InterPro" id="IPR020476">
    <property type="entry name" value="Nudix_hydrolase"/>
</dbReference>
<dbReference type="PROSITE" id="PS00893">
    <property type="entry name" value="NUDIX_BOX"/>
    <property type="match status" value="1"/>
</dbReference>
<dbReference type="CDD" id="cd04685">
    <property type="entry name" value="NUDIX_Hydrolase"/>
    <property type="match status" value="1"/>
</dbReference>
<dbReference type="Pfam" id="PF00293">
    <property type="entry name" value="NUDIX"/>
    <property type="match status" value="1"/>
</dbReference>
<comment type="similarity">
    <text evidence="2 5">Belongs to the Nudix hydrolase family.</text>
</comment>
<dbReference type="InterPro" id="IPR020084">
    <property type="entry name" value="NUDIX_hydrolase_CS"/>
</dbReference>
<organism evidence="7 8">
    <name type="scientific">Paractinoplanes globisporus</name>
    <dbReference type="NCBI Taxonomy" id="113565"/>
    <lineage>
        <taxon>Bacteria</taxon>
        <taxon>Bacillati</taxon>
        <taxon>Actinomycetota</taxon>
        <taxon>Actinomycetes</taxon>
        <taxon>Micromonosporales</taxon>
        <taxon>Micromonosporaceae</taxon>
        <taxon>Paractinoplanes</taxon>
    </lineage>
</organism>
<dbReference type="SUPFAM" id="SSF55811">
    <property type="entry name" value="Nudix"/>
    <property type="match status" value="1"/>
</dbReference>
<dbReference type="InterPro" id="IPR015797">
    <property type="entry name" value="NUDIX_hydrolase-like_dom_sf"/>
</dbReference>
<keyword evidence="4" id="KW-0460">Magnesium</keyword>
<dbReference type="Proteomes" id="UP001602245">
    <property type="component" value="Unassembled WGS sequence"/>
</dbReference>
<evidence type="ECO:0000256" key="4">
    <source>
        <dbReference type="ARBA" id="ARBA00022842"/>
    </source>
</evidence>
<feature type="domain" description="Nudix hydrolase" evidence="6">
    <location>
        <begin position="4"/>
        <end position="146"/>
    </location>
</feature>
<evidence type="ECO:0000313" key="8">
    <source>
        <dbReference type="Proteomes" id="UP001602245"/>
    </source>
</evidence>
<dbReference type="PRINTS" id="PR00502">
    <property type="entry name" value="NUDIXFAMILY"/>
</dbReference>
<keyword evidence="8" id="KW-1185">Reference proteome</keyword>
<dbReference type="RefSeq" id="WP_020517957.1">
    <property type="nucleotide sequence ID" value="NZ_JBIAZU010000005.1"/>
</dbReference>
<comment type="caution">
    <text evidence="7">The sequence shown here is derived from an EMBL/GenBank/DDBJ whole genome shotgun (WGS) entry which is preliminary data.</text>
</comment>
<protein>
    <submittedName>
        <fullName evidence="7">NUDIX hydrolase</fullName>
    </submittedName>
</protein>
<dbReference type="InterPro" id="IPR000086">
    <property type="entry name" value="NUDIX_hydrolase_dom"/>
</dbReference>
<gene>
    <name evidence="7" type="ORF">ACFY35_28545</name>
</gene>
<comment type="cofactor">
    <cofactor evidence="1">
        <name>Mg(2+)</name>
        <dbReference type="ChEBI" id="CHEBI:18420"/>
    </cofactor>
</comment>
<evidence type="ECO:0000256" key="2">
    <source>
        <dbReference type="ARBA" id="ARBA00005582"/>
    </source>
</evidence>
<dbReference type="PANTHER" id="PTHR43046">
    <property type="entry name" value="GDP-MANNOSE MANNOSYL HYDROLASE"/>
    <property type="match status" value="1"/>
</dbReference>